<keyword evidence="1" id="KW-0472">Membrane</keyword>
<feature type="transmembrane region" description="Helical" evidence="1">
    <location>
        <begin position="64"/>
        <end position="82"/>
    </location>
</feature>
<accession>A0AAP5QFR0</accession>
<feature type="transmembrane region" description="Helical" evidence="1">
    <location>
        <begin position="123"/>
        <end position="147"/>
    </location>
</feature>
<evidence type="ECO:0000313" key="3">
    <source>
        <dbReference type="Proteomes" id="UP001246473"/>
    </source>
</evidence>
<keyword evidence="1" id="KW-1133">Transmembrane helix</keyword>
<organism evidence="2 3">
    <name type="scientific">Paraburkholderia fungorum</name>
    <dbReference type="NCBI Taxonomy" id="134537"/>
    <lineage>
        <taxon>Bacteria</taxon>
        <taxon>Pseudomonadati</taxon>
        <taxon>Pseudomonadota</taxon>
        <taxon>Betaproteobacteria</taxon>
        <taxon>Burkholderiales</taxon>
        <taxon>Burkholderiaceae</taxon>
        <taxon>Paraburkholderia</taxon>
    </lineage>
</organism>
<keyword evidence="1" id="KW-0812">Transmembrane</keyword>
<comment type="caution">
    <text evidence="2">The sequence shown here is derived from an EMBL/GenBank/DDBJ whole genome shotgun (WGS) entry which is preliminary data.</text>
</comment>
<feature type="transmembrane region" description="Helical" evidence="1">
    <location>
        <begin position="20"/>
        <end position="44"/>
    </location>
</feature>
<dbReference type="Pfam" id="PF19700">
    <property type="entry name" value="DUF6198"/>
    <property type="match status" value="1"/>
</dbReference>
<proteinExistence type="predicted"/>
<dbReference type="RefSeq" id="WP_106351850.1">
    <property type="nucleotide sequence ID" value="NZ_JANSLM010000012.1"/>
</dbReference>
<dbReference type="AlphaFoldDB" id="A0AAP5QFR0"/>
<dbReference type="Proteomes" id="UP001246473">
    <property type="component" value="Unassembled WGS sequence"/>
</dbReference>
<evidence type="ECO:0000256" key="1">
    <source>
        <dbReference type="SAM" id="Phobius"/>
    </source>
</evidence>
<feature type="transmembrane region" description="Helical" evidence="1">
    <location>
        <begin position="199"/>
        <end position="216"/>
    </location>
</feature>
<feature type="transmembrane region" description="Helical" evidence="1">
    <location>
        <begin position="168"/>
        <end position="187"/>
    </location>
</feature>
<dbReference type="InterPro" id="IPR038750">
    <property type="entry name" value="YczE/YyaS-like"/>
</dbReference>
<name>A0AAP5QFR0_9BURK</name>
<dbReference type="PANTHER" id="PTHR40078">
    <property type="entry name" value="INTEGRAL MEMBRANE PROTEIN-RELATED"/>
    <property type="match status" value="1"/>
</dbReference>
<evidence type="ECO:0000313" key="2">
    <source>
        <dbReference type="EMBL" id="MDT8841387.1"/>
    </source>
</evidence>
<dbReference type="PANTHER" id="PTHR40078:SF1">
    <property type="entry name" value="INTEGRAL MEMBRANE PROTEIN"/>
    <property type="match status" value="1"/>
</dbReference>
<sequence>MAHHAREAEVIDTGSLQRRWITYIIGIYILTMGISLAIRAGIGISPQSSLTRTMTLVYPRLSQGTYNFMLELFMLFLTYLAARKDFELKNFASLIPAFVLATCLDLNLMLTRSIGFQDYLPKFFLLVFADALLAFGLFLMIRANLVLMPIDMFVNTLFKRTGLRWGDIKTSFDCTLLIISAVIGFALLGGPRFIREGTFMNAILVGQYIKLYFFLFQKIKTTIASYHRRSLEQQSYSRQRF</sequence>
<feature type="transmembrane region" description="Helical" evidence="1">
    <location>
        <begin position="94"/>
        <end position="111"/>
    </location>
</feature>
<dbReference type="EMBL" id="JANSLM010000012">
    <property type="protein sequence ID" value="MDT8841387.1"/>
    <property type="molecule type" value="Genomic_DNA"/>
</dbReference>
<protein>
    <submittedName>
        <fullName evidence="2">DUF6198 family protein</fullName>
    </submittedName>
</protein>
<reference evidence="2" key="1">
    <citation type="submission" date="2022-08" db="EMBL/GenBank/DDBJ databases">
        <authorList>
            <person name="Kim S.-J."/>
        </authorList>
    </citation>
    <scope>NUCLEOTIDE SEQUENCE</scope>
    <source>
        <strain evidence="2">KJ</strain>
    </source>
</reference>
<gene>
    <name evidence="2" type="ORF">ParKJ_28595</name>
</gene>